<gene>
    <name evidence="1" type="ORF">OnM2_032085</name>
</gene>
<sequence length="77" mass="8926">MKKVCLLSSVCVRKRFDRAMPNHLELLGMETYVLNLKIMQRSILSKIVYICQKSVITLLVKLKSKVITTQSFIKIKL</sequence>
<keyword evidence="2" id="KW-1185">Reference proteome</keyword>
<name>A0A420HYW4_9PEZI</name>
<dbReference type="AlphaFoldDB" id="A0A420HYW4"/>
<evidence type="ECO:0000313" key="2">
    <source>
        <dbReference type="Proteomes" id="UP000286134"/>
    </source>
</evidence>
<proteinExistence type="predicted"/>
<evidence type="ECO:0000313" key="1">
    <source>
        <dbReference type="EMBL" id="RKF62614.1"/>
    </source>
</evidence>
<reference evidence="1 2" key="1">
    <citation type="journal article" date="2018" name="BMC Genomics">
        <title>Comparative genome analyses reveal sequence features reflecting distinct modes of host-adaptation between dicot and monocot powdery mildew.</title>
        <authorList>
            <person name="Wu Y."/>
            <person name="Ma X."/>
            <person name="Pan Z."/>
            <person name="Kale S.D."/>
            <person name="Song Y."/>
            <person name="King H."/>
            <person name="Zhang Q."/>
            <person name="Presley C."/>
            <person name="Deng X."/>
            <person name="Wei C.I."/>
            <person name="Xiao S."/>
        </authorList>
    </citation>
    <scope>NUCLEOTIDE SEQUENCE [LARGE SCALE GENOMIC DNA]</scope>
    <source>
        <strain evidence="1">UMSG2</strain>
    </source>
</reference>
<protein>
    <submittedName>
        <fullName evidence="1">Uncharacterized protein</fullName>
    </submittedName>
</protein>
<organism evidence="1 2">
    <name type="scientific">Erysiphe neolycopersici</name>
    <dbReference type="NCBI Taxonomy" id="212602"/>
    <lineage>
        <taxon>Eukaryota</taxon>
        <taxon>Fungi</taxon>
        <taxon>Dikarya</taxon>
        <taxon>Ascomycota</taxon>
        <taxon>Pezizomycotina</taxon>
        <taxon>Leotiomycetes</taxon>
        <taxon>Erysiphales</taxon>
        <taxon>Erysiphaceae</taxon>
        <taxon>Erysiphe</taxon>
    </lineage>
</organism>
<accession>A0A420HYW4</accession>
<dbReference type="EMBL" id="MCFK01003228">
    <property type="protein sequence ID" value="RKF62614.1"/>
    <property type="molecule type" value="Genomic_DNA"/>
</dbReference>
<dbReference type="Proteomes" id="UP000286134">
    <property type="component" value="Unassembled WGS sequence"/>
</dbReference>
<comment type="caution">
    <text evidence="1">The sequence shown here is derived from an EMBL/GenBank/DDBJ whole genome shotgun (WGS) entry which is preliminary data.</text>
</comment>